<dbReference type="EMBL" id="CALNXK010000029">
    <property type="protein sequence ID" value="CAH3116225.1"/>
    <property type="molecule type" value="Genomic_DNA"/>
</dbReference>
<feature type="transmembrane region" description="Helical" evidence="1">
    <location>
        <begin position="384"/>
        <end position="403"/>
    </location>
</feature>
<keyword evidence="1" id="KW-1133">Transmembrane helix</keyword>
<keyword evidence="4" id="KW-1185">Reference proteome</keyword>
<proteinExistence type="predicted"/>
<sequence length="405" mass="45900">MAPVAASFIFVIAGLLVQVSGTNVGDCNVTYFVSQGYECQGQMISNLKNNPSTNCSYEYKKEKTCMKNHIDSCLDIFVDHVTSLLLHQVYHCGDLKYQPSFVNNQILKMIKCSQNAFMDTDLCWRYFREKLNANRSDPSLCWEYAVAKECILEKAKANCQICQEFTRDTFNPFCPNNTDPEMHLYGCEEIKKPLTCSPYTVYKVARDCEKNLLKAFLVDKGKPDCGATYTALKNCLDEQLARMCKNDTKNPRVASSVRKAVLAVLRGHRFFCEPPVDLRAVDLDYKARPLYPCSEEFLNEMEKCATPVRKEFKSPDSTFTKLCRHFRTAVDCSSAAQKSYCTFDKQTGDVIQYPYTTFCTDANQMEGSTTKSIATSFSASRSRLLSASLYFIAFVICLTFPLGDR</sequence>
<dbReference type="Proteomes" id="UP001159405">
    <property type="component" value="Unassembled WGS sequence"/>
</dbReference>
<evidence type="ECO:0000313" key="3">
    <source>
        <dbReference type="EMBL" id="CAH3116225.1"/>
    </source>
</evidence>
<name>A0ABN8NT78_9CNID</name>
<keyword evidence="2" id="KW-0732">Signal</keyword>
<feature type="signal peptide" evidence="2">
    <location>
        <begin position="1"/>
        <end position="21"/>
    </location>
</feature>
<comment type="caution">
    <text evidence="3">The sequence shown here is derived from an EMBL/GenBank/DDBJ whole genome shotgun (WGS) entry which is preliminary data.</text>
</comment>
<organism evidence="3 4">
    <name type="scientific">Porites lobata</name>
    <dbReference type="NCBI Taxonomy" id="104759"/>
    <lineage>
        <taxon>Eukaryota</taxon>
        <taxon>Metazoa</taxon>
        <taxon>Cnidaria</taxon>
        <taxon>Anthozoa</taxon>
        <taxon>Hexacorallia</taxon>
        <taxon>Scleractinia</taxon>
        <taxon>Fungiina</taxon>
        <taxon>Poritidae</taxon>
        <taxon>Porites</taxon>
    </lineage>
</organism>
<evidence type="ECO:0000256" key="1">
    <source>
        <dbReference type="SAM" id="Phobius"/>
    </source>
</evidence>
<reference evidence="3 4" key="1">
    <citation type="submission" date="2022-05" db="EMBL/GenBank/DDBJ databases">
        <authorList>
            <consortium name="Genoscope - CEA"/>
            <person name="William W."/>
        </authorList>
    </citation>
    <scope>NUCLEOTIDE SEQUENCE [LARGE SCALE GENOMIC DNA]</scope>
</reference>
<keyword evidence="1" id="KW-0472">Membrane</keyword>
<evidence type="ECO:0000256" key="2">
    <source>
        <dbReference type="SAM" id="SignalP"/>
    </source>
</evidence>
<gene>
    <name evidence="3" type="ORF">PLOB_00024288</name>
</gene>
<accession>A0ABN8NT78</accession>
<keyword evidence="1" id="KW-0812">Transmembrane</keyword>
<evidence type="ECO:0000313" key="4">
    <source>
        <dbReference type="Proteomes" id="UP001159405"/>
    </source>
</evidence>
<protein>
    <submittedName>
        <fullName evidence="3">Uncharacterized protein</fullName>
    </submittedName>
</protein>
<feature type="chain" id="PRO_5045358882" evidence="2">
    <location>
        <begin position="22"/>
        <end position="405"/>
    </location>
</feature>